<proteinExistence type="predicted"/>
<dbReference type="Proteomes" id="UP000504633">
    <property type="component" value="Unplaced"/>
</dbReference>
<gene>
    <name evidence="3" type="primary">LOC111604954</name>
</gene>
<feature type="compositionally biased region" description="Acidic residues" evidence="1">
    <location>
        <begin position="606"/>
        <end position="632"/>
    </location>
</feature>
<organism evidence="2 3">
    <name type="scientific">Drosophila hydei</name>
    <name type="common">Fruit fly</name>
    <dbReference type="NCBI Taxonomy" id="7224"/>
    <lineage>
        <taxon>Eukaryota</taxon>
        <taxon>Metazoa</taxon>
        <taxon>Ecdysozoa</taxon>
        <taxon>Arthropoda</taxon>
        <taxon>Hexapoda</taxon>
        <taxon>Insecta</taxon>
        <taxon>Pterygota</taxon>
        <taxon>Neoptera</taxon>
        <taxon>Endopterygota</taxon>
        <taxon>Diptera</taxon>
        <taxon>Brachycera</taxon>
        <taxon>Muscomorpha</taxon>
        <taxon>Ephydroidea</taxon>
        <taxon>Drosophilidae</taxon>
        <taxon>Drosophila</taxon>
    </lineage>
</organism>
<name>A0A6J1MIY2_DROHY</name>
<dbReference type="OMA" id="HALMICE"/>
<feature type="compositionally biased region" description="Basic and acidic residues" evidence="1">
    <location>
        <begin position="487"/>
        <end position="496"/>
    </location>
</feature>
<dbReference type="OrthoDB" id="6588253at2759"/>
<feature type="compositionally biased region" description="Polar residues" evidence="1">
    <location>
        <begin position="566"/>
        <end position="581"/>
    </location>
</feature>
<dbReference type="GO" id="GO:0005634">
    <property type="term" value="C:nucleus"/>
    <property type="evidence" value="ECO:0007669"/>
    <property type="project" value="TreeGrafter"/>
</dbReference>
<dbReference type="RefSeq" id="XP_023179402.2">
    <property type="nucleotide sequence ID" value="XM_023323634.2"/>
</dbReference>
<evidence type="ECO:0000313" key="3">
    <source>
        <dbReference type="RefSeq" id="XP_023179402.2"/>
    </source>
</evidence>
<feature type="region of interest" description="Disordered" evidence="1">
    <location>
        <begin position="463"/>
        <end position="632"/>
    </location>
</feature>
<feature type="compositionally biased region" description="Polar residues" evidence="1">
    <location>
        <begin position="545"/>
        <end position="554"/>
    </location>
</feature>
<dbReference type="PANTHER" id="PTHR13275:SF4">
    <property type="entry name" value="VACUOLAR PROTEIN SORTING-ASSOCIATED PROTEIN 72 HOMOLOG"/>
    <property type="match status" value="1"/>
</dbReference>
<feature type="compositionally biased region" description="Basic and acidic residues" evidence="1">
    <location>
        <begin position="503"/>
        <end position="534"/>
    </location>
</feature>
<feature type="compositionally biased region" description="Basic and acidic residues" evidence="1">
    <location>
        <begin position="463"/>
        <end position="472"/>
    </location>
</feature>
<feature type="region of interest" description="Disordered" evidence="1">
    <location>
        <begin position="863"/>
        <end position="883"/>
    </location>
</feature>
<evidence type="ECO:0000313" key="2">
    <source>
        <dbReference type="Proteomes" id="UP000504633"/>
    </source>
</evidence>
<accession>A0A6J1MIY2</accession>
<keyword evidence="2" id="KW-1185">Reference proteome</keyword>
<dbReference type="AlphaFoldDB" id="A0A6J1MIY2"/>
<feature type="compositionally biased region" description="Polar residues" evidence="1">
    <location>
        <begin position="865"/>
        <end position="882"/>
    </location>
</feature>
<evidence type="ECO:0000256" key="1">
    <source>
        <dbReference type="SAM" id="MobiDB-lite"/>
    </source>
</evidence>
<dbReference type="PANTHER" id="PTHR13275">
    <property type="entry name" value="YL-1 PROTEIN TRANSCRIPTION FACTOR-LIKE 1"/>
    <property type="match status" value="1"/>
</dbReference>
<sequence length="1126" mass="129076">MDIFCLLFLSPFFESGLKMQDLRALNNCEAFKQLRSGLTYYHTNVKPLHSFNYVSGNEQQIKNVAQIVLQVLLEHELVIEEKHSIKAEQKQQVKVNAAGDIDKLRGTLMYLLLNSSMGNKEKEMELAAWNPQFVHLLKQLPEPLTQLVTVSVALICGLQEFLFEFLAYAPTWLTAQYFDCLNNVLNHLVDNKMEALPYIGGALNAVTNAICYRYSMPIIDNSLALLQRHLLFNEERLRSFLPSSGRRNRYLGKAMCMLLDVLIKILSSLQELPEPPNYISIYELHSSPMKSVNDLLPTTQQQLQIFGNKLMDVVQLLLQQISVDTYMSWQEFPSDQLLFHLQAQVCNRCLKVTQLLAAGQQEQELLFNHSLNSQLTNFIDGAQSFEQCLAALSLGELLSLLDGESGKVDDEQLAKALDELLSRSICFGNAECVESLAKHKRFLNAKHLEIMLEHLGQVVQLQKAEDDDKKQEEDEQMEQTQESPVQVKREHEEEVHVSSAPKANEKLQKQKKDQEHERKEQNSEPEPKKDKLDDVAEQPNEADQKQQPMKQSVKQPAPELMEADSAQPSEQKQQKHVTNGSKPKLEAEDEEMELDTVSNASLANAEEQDEGDNDEDEDEDEDDDDDDEEEDMNAPYGELIHSLLLPIYQSITNAQQKLHLLEKRDQLQVLERFSFVLPQYVARRIYFYNQLSYCNESFPMNTFLDLCFEQPHETWLAFAQLAMKHSRFASLYLRIIKRCMPHSMYYLEATVQSLFNDAQLLCSCSNSRYATASSELLLRLYEQPILLQSGSMPLPALMLQQQKLPFKQSQERFLADLSSAMATYTTARNYAAVEKTLLILLQLDAVEQQLLKGARDKLKAKRSQLNRLMQSKSKTSGKSHSNVTKDIRRARQQLQLAKAQIIMHNSFNNNRSCNWQLVSQIVLSMDQLRDKLEHFHLTRIAALDLTMKYYIKYVARAITGNAELRGCLRSLIAQKVKHKDLWRDEQLLLLMEEKRSVSEYTRLLSHSSTVESIQLLRSSIRHHLDAAVLQSIAEHVNKLGSAKAHHAYSFIFKCYMQVLNRELIDHAKPSDYPRLIEHILRTPNIRKPENLLAAIPNLKILLRPSGITSKSLILQYVSQTLALTPH</sequence>
<reference evidence="3" key="1">
    <citation type="submission" date="2025-08" db="UniProtKB">
        <authorList>
            <consortium name="RefSeq"/>
        </authorList>
    </citation>
    <scope>IDENTIFICATION</scope>
    <source>
        <strain evidence="3">15085-1641.00</strain>
        <tissue evidence="3">Whole body</tissue>
    </source>
</reference>
<protein>
    <submittedName>
        <fullName evidence="3">Uncharacterized protein LOC111604954 isoform X1</fullName>
    </submittedName>
</protein>
<dbReference type="GeneID" id="111604954"/>